<organism evidence="1 2">
    <name type="scientific">Galerina marginata (strain CBS 339.88)</name>
    <dbReference type="NCBI Taxonomy" id="685588"/>
    <lineage>
        <taxon>Eukaryota</taxon>
        <taxon>Fungi</taxon>
        <taxon>Dikarya</taxon>
        <taxon>Basidiomycota</taxon>
        <taxon>Agaricomycotina</taxon>
        <taxon>Agaricomycetes</taxon>
        <taxon>Agaricomycetidae</taxon>
        <taxon>Agaricales</taxon>
        <taxon>Agaricineae</taxon>
        <taxon>Strophariaceae</taxon>
        <taxon>Galerina</taxon>
    </lineage>
</organism>
<dbReference type="Proteomes" id="UP000027222">
    <property type="component" value="Unassembled WGS sequence"/>
</dbReference>
<accession>A0A067SR50</accession>
<reference evidence="2" key="1">
    <citation type="journal article" date="2014" name="Proc. Natl. Acad. Sci. U.S.A.">
        <title>Extensive sampling of basidiomycete genomes demonstrates inadequacy of the white-rot/brown-rot paradigm for wood decay fungi.</title>
        <authorList>
            <person name="Riley R."/>
            <person name="Salamov A.A."/>
            <person name="Brown D.W."/>
            <person name="Nagy L.G."/>
            <person name="Floudas D."/>
            <person name="Held B.W."/>
            <person name="Levasseur A."/>
            <person name="Lombard V."/>
            <person name="Morin E."/>
            <person name="Otillar R."/>
            <person name="Lindquist E.A."/>
            <person name="Sun H."/>
            <person name="LaButti K.M."/>
            <person name="Schmutz J."/>
            <person name="Jabbour D."/>
            <person name="Luo H."/>
            <person name="Baker S.E."/>
            <person name="Pisabarro A.G."/>
            <person name="Walton J.D."/>
            <person name="Blanchette R.A."/>
            <person name="Henrissat B."/>
            <person name="Martin F."/>
            <person name="Cullen D."/>
            <person name="Hibbett D.S."/>
            <person name="Grigoriev I.V."/>
        </authorList>
    </citation>
    <scope>NUCLEOTIDE SEQUENCE [LARGE SCALE GENOMIC DNA]</scope>
    <source>
        <strain evidence="2">CBS 339.88</strain>
    </source>
</reference>
<dbReference type="AlphaFoldDB" id="A0A067SR50"/>
<dbReference type="OrthoDB" id="2745898at2759"/>
<name>A0A067SR50_GALM3</name>
<keyword evidence="2" id="KW-1185">Reference proteome</keyword>
<dbReference type="EMBL" id="KL142398">
    <property type="protein sequence ID" value="KDR70169.1"/>
    <property type="molecule type" value="Genomic_DNA"/>
</dbReference>
<evidence type="ECO:0000313" key="2">
    <source>
        <dbReference type="Proteomes" id="UP000027222"/>
    </source>
</evidence>
<protein>
    <recommendedName>
        <fullName evidence="3">F-box domain-containing protein</fullName>
    </recommendedName>
</protein>
<proteinExistence type="predicted"/>
<evidence type="ECO:0008006" key="3">
    <source>
        <dbReference type="Google" id="ProtNLM"/>
    </source>
</evidence>
<dbReference type="SUPFAM" id="SSF52058">
    <property type="entry name" value="L domain-like"/>
    <property type="match status" value="1"/>
</dbReference>
<evidence type="ECO:0000313" key="1">
    <source>
        <dbReference type="EMBL" id="KDR70169.1"/>
    </source>
</evidence>
<gene>
    <name evidence="1" type="ORF">GALMADRAFT_890392</name>
</gene>
<dbReference type="HOGENOM" id="CLU_048460_0_0_1"/>
<sequence length="455" mass="51249">MRRMASSFTKNKPVLPQELIDLILDKLALQTPQEESIAALQASSLVSRSFHSQSRRHLFSDIELVIDKSNLERASRLRRILQRGWNDKELVSVVRSLKLVLEVDARRAIYKARKTSVASAFLTKLGLNNNDQLKLVQLFAHSNLEALTVEAQARSFHIDPVLLQICSCRNLTSLRLVNIVNIPSSIITEALSSCCLFNLELCNILIIRDNQKAPDRPNQHRKQVLSRINRLEIRHVPYHSFFALLSSPLGGFKFPNLRILEVSTPSCSEEVDALRDLVQAFSPSLETLELERGAPPGFFPTGFIFLNHLTSLRTLKFTARCTTYRDFQSQLGLLNSLLASATSPAGIHSIKIRFCVQLYSGTQWVPDTTWRMASGWTTLDNLLVGKTFVDLQRVSLTVETLYADSSLPKNRYVAGPNSKLDAEIVLPATSASSSLSLSLEVYSVWFPRPMEYLYF</sequence>